<dbReference type="EMBL" id="JBHGBT010000002">
    <property type="protein sequence ID" value="MFB4193394.1"/>
    <property type="molecule type" value="Genomic_DNA"/>
</dbReference>
<sequence>MTTSSHHSTPEAKALFNPAFGAYLLASSIHAAAKKTHIPMPWPSVFLVLPLVLPEDTRSSLPTRSTMTLMAWANANPRQRATFAERAATLTDYTRASLRTAMRHRAIDIQTGKLNCPRAPKPPSAAPGDEVADCARAAALVGRWLVTTESARAFTVLGVRP</sequence>
<proteinExistence type="predicted"/>
<dbReference type="Proteomes" id="UP001577267">
    <property type="component" value="Unassembled WGS sequence"/>
</dbReference>
<organism evidence="1 2">
    <name type="scientific">Streptomyces carpaticus</name>
    <dbReference type="NCBI Taxonomy" id="285558"/>
    <lineage>
        <taxon>Bacteria</taxon>
        <taxon>Bacillati</taxon>
        <taxon>Actinomycetota</taxon>
        <taxon>Actinomycetes</taxon>
        <taxon>Kitasatosporales</taxon>
        <taxon>Streptomycetaceae</taxon>
        <taxon>Streptomyces</taxon>
    </lineage>
</organism>
<reference evidence="1 2" key="1">
    <citation type="submission" date="2024-09" db="EMBL/GenBank/DDBJ databases">
        <title>Draft genome sequence of multifaceted antimicrobials producing Streptomyces sp. strain FH1.</title>
        <authorList>
            <person name="Hassan F."/>
            <person name="Ali H."/>
            <person name="Hassan N."/>
            <person name="Nawaz A."/>
        </authorList>
    </citation>
    <scope>NUCLEOTIDE SEQUENCE [LARGE SCALE GENOMIC DNA]</scope>
    <source>
        <strain evidence="1 2">FH1</strain>
    </source>
</reference>
<keyword evidence="2" id="KW-1185">Reference proteome</keyword>
<dbReference type="Pfam" id="PF20131">
    <property type="entry name" value="MC3"/>
    <property type="match status" value="1"/>
</dbReference>
<protein>
    <submittedName>
        <fullName evidence="1">Three component ABC system middle component</fullName>
    </submittedName>
</protein>
<evidence type="ECO:0000313" key="1">
    <source>
        <dbReference type="EMBL" id="MFB4193394.1"/>
    </source>
</evidence>
<comment type="caution">
    <text evidence="1">The sequence shown here is derived from an EMBL/GenBank/DDBJ whole genome shotgun (WGS) entry which is preliminary data.</text>
</comment>
<gene>
    <name evidence="1" type="ORF">ACE11A_03360</name>
</gene>
<dbReference type="InterPro" id="IPR045390">
    <property type="entry name" value="ABC-3C_MC3"/>
</dbReference>
<name>A0ABV4ZHC5_9ACTN</name>
<dbReference type="RefSeq" id="WP_375061433.1">
    <property type="nucleotide sequence ID" value="NZ_JBHGBT010000002.1"/>
</dbReference>
<accession>A0ABV4ZHC5</accession>
<evidence type="ECO:0000313" key="2">
    <source>
        <dbReference type="Proteomes" id="UP001577267"/>
    </source>
</evidence>